<name>A0A319CNJ1_9EURO</name>
<evidence type="ECO:0000259" key="3">
    <source>
        <dbReference type="Pfam" id="PF04412"/>
    </source>
</evidence>
<dbReference type="RefSeq" id="XP_025497266.1">
    <property type="nucleotide sequence ID" value="XM_025638885.1"/>
</dbReference>
<keyword evidence="1" id="KW-0408">Iron</keyword>
<keyword evidence="5" id="KW-1185">Reference proteome</keyword>
<keyword evidence="2" id="KW-0456">Lyase</keyword>
<proteinExistence type="predicted"/>
<dbReference type="GO" id="GO:0016829">
    <property type="term" value="F:lyase activity"/>
    <property type="evidence" value="ECO:0007669"/>
    <property type="project" value="UniProtKB-KW"/>
</dbReference>
<dbReference type="STRING" id="1448315.A0A319CNJ1"/>
<protein>
    <recommendedName>
        <fullName evidence="3">Phosphomevalonate dehydratase large subunit-like domain-containing protein</fullName>
    </recommendedName>
</protein>
<evidence type="ECO:0000256" key="2">
    <source>
        <dbReference type="ARBA" id="ARBA00023239"/>
    </source>
</evidence>
<dbReference type="VEuPathDB" id="FungiDB:BO82DRAFT_396999"/>
<evidence type="ECO:0000313" key="4">
    <source>
        <dbReference type="EMBL" id="PYH87066.1"/>
    </source>
</evidence>
<dbReference type="Proteomes" id="UP000248340">
    <property type="component" value="Unassembled WGS sequence"/>
</dbReference>
<reference evidence="4 5" key="1">
    <citation type="submission" date="2016-12" db="EMBL/GenBank/DDBJ databases">
        <title>The genomes of Aspergillus section Nigri reveals drivers in fungal speciation.</title>
        <authorList>
            <consortium name="DOE Joint Genome Institute"/>
            <person name="Vesth T.C."/>
            <person name="Nybo J."/>
            <person name="Theobald S."/>
            <person name="Brandl J."/>
            <person name="Frisvad J.C."/>
            <person name="Nielsen K.F."/>
            <person name="Lyhne E.K."/>
            <person name="Kogle M.E."/>
            <person name="Kuo A."/>
            <person name="Riley R."/>
            <person name="Clum A."/>
            <person name="Nolan M."/>
            <person name="Lipzen A."/>
            <person name="Salamov A."/>
            <person name="Henrissat B."/>
            <person name="Wiebenga A."/>
            <person name="De Vries R.P."/>
            <person name="Grigoriev I.V."/>
            <person name="Mortensen U.H."/>
            <person name="Andersen M.R."/>
            <person name="Baker S.E."/>
        </authorList>
    </citation>
    <scope>NUCLEOTIDE SEQUENCE [LARGE SCALE GENOMIC DNA]</scope>
    <source>
        <strain evidence="4 5">CBS 121591</strain>
    </source>
</reference>
<dbReference type="GeneID" id="37141627"/>
<dbReference type="OrthoDB" id="2594507at2759"/>
<organism evidence="4 5">
    <name type="scientific">Aspergillus uvarum CBS 121591</name>
    <dbReference type="NCBI Taxonomy" id="1448315"/>
    <lineage>
        <taxon>Eukaryota</taxon>
        <taxon>Fungi</taxon>
        <taxon>Dikarya</taxon>
        <taxon>Ascomycota</taxon>
        <taxon>Pezizomycotina</taxon>
        <taxon>Eurotiomycetes</taxon>
        <taxon>Eurotiomycetidae</taxon>
        <taxon>Eurotiales</taxon>
        <taxon>Aspergillaceae</taxon>
        <taxon>Aspergillus</taxon>
        <taxon>Aspergillus subgen. Circumdati</taxon>
    </lineage>
</organism>
<evidence type="ECO:0000313" key="5">
    <source>
        <dbReference type="Proteomes" id="UP000248340"/>
    </source>
</evidence>
<dbReference type="AlphaFoldDB" id="A0A319CNJ1"/>
<dbReference type="PANTHER" id="PTHR36577:SF3">
    <property type="entry name" value="DUF521 DOMAIN PROTEIN (AFU_ORTHOLOGUE AFUA_6G00490)"/>
    <property type="match status" value="1"/>
</dbReference>
<dbReference type="Pfam" id="PF04412">
    <property type="entry name" value="AcnX"/>
    <property type="match status" value="1"/>
</dbReference>
<feature type="domain" description="Phosphomevalonate dehydratase large subunit-like" evidence="3">
    <location>
        <begin position="10"/>
        <end position="85"/>
    </location>
</feature>
<dbReference type="InterPro" id="IPR007506">
    <property type="entry name" value="PMDh-L-like_dom"/>
</dbReference>
<gene>
    <name evidence="4" type="ORF">BO82DRAFT_396999</name>
</gene>
<evidence type="ECO:0000256" key="1">
    <source>
        <dbReference type="ARBA" id="ARBA00023004"/>
    </source>
</evidence>
<sequence>MAVIVRQQLYLNTSLNPNAIERRPWRSQCLIRMSWSLPKCWRKRISKWELSQRLRARPYLLESAPKDGEYIMWAESNAMVPANSVSHYGKPRRAKIHIHTPLAGNSYPDDALFPLSGCLVGSIAAGRISIVIGLDQAAE</sequence>
<accession>A0A319CNJ1</accession>
<dbReference type="EMBL" id="KZ821674">
    <property type="protein sequence ID" value="PYH87066.1"/>
    <property type="molecule type" value="Genomic_DNA"/>
</dbReference>
<dbReference type="PANTHER" id="PTHR36577">
    <property type="entry name" value="DUF521 DOMAIN PROTEIN (AFU_ORTHOLOGUE AFUA_6G00490)"/>
    <property type="match status" value="1"/>
</dbReference>